<name>A0A9P7Y7J7_9HELO</name>
<comment type="caution">
    <text evidence="2">The sequence shown here is derived from an EMBL/GenBank/DDBJ whole genome shotgun (WGS) entry which is preliminary data.</text>
</comment>
<protein>
    <recommendedName>
        <fullName evidence="1">Clr5 domain-containing protein</fullName>
    </recommendedName>
</protein>
<proteinExistence type="predicted"/>
<accession>A0A9P7Y7J7</accession>
<organism evidence="2 3">
    <name type="scientific">Amylocarpus encephaloides</name>
    <dbReference type="NCBI Taxonomy" id="45428"/>
    <lineage>
        <taxon>Eukaryota</taxon>
        <taxon>Fungi</taxon>
        <taxon>Dikarya</taxon>
        <taxon>Ascomycota</taxon>
        <taxon>Pezizomycotina</taxon>
        <taxon>Leotiomycetes</taxon>
        <taxon>Helotiales</taxon>
        <taxon>Helotiales incertae sedis</taxon>
        <taxon>Amylocarpus</taxon>
    </lineage>
</organism>
<dbReference type="PANTHER" id="PTHR38788:SF3">
    <property type="entry name" value="CLR5 DOMAIN-CONTAINING PROTEIN"/>
    <property type="match status" value="1"/>
</dbReference>
<dbReference type="Pfam" id="PF14420">
    <property type="entry name" value="Clr5"/>
    <property type="match status" value="1"/>
</dbReference>
<dbReference type="EMBL" id="MU251892">
    <property type="protein sequence ID" value="KAG9228624.1"/>
    <property type="molecule type" value="Genomic_DNA"/>
</dbReference>
<dbReference type="InterPro" id="IPR025676">
    <property type="entry name" value="Clr5_dom"/>
</dbReference>
<evidence type="ECO:0000313" key="3">
    <source>
        <dbReference type="Proteomes" id="UP000824998"/>
    </source>
</evidence>
<dbReference type="Proteomes" id="UP000824998">
    <property type="component" value="Unassembled WGS sequence"/>
</dbReference>
<dbReference type="PANTHER" id="PTHR38788">
    <property type="entry name" value="CLR5 DOMAIN-CONTAINING PROTEIN"/>
    <property type="match status" value="1"/>
</dbReference>
<reference evidence="2" key="1">
    <citation type="journal article" date="2021" name="IMA Fungus">
        <title>Genomic characterization of three marine fungi, including Emericellopsis atlantica sp. nov. with signatures of a generalist lifestyle and marine biomass degradation.</title>
        <authorList>
            <person name="Hagestad O.C."/>
            <person name="Hou L."/>
            <person name="Andersen J.H."/>
            <person name="Hansen E.H."/>
            <person name="Altermark B."/>
            <person name="Li C."/>
            <person name="Kuhnert E."/>
            <person name="Cox R.J."/>
            <person name="Crous P.W."/>
            <person name="Spatafora J.W."/>
            <person name="Lail K."/>
            <person name="Amirebrahimi M."/>
            <person name="Lipzen A."/>
            <person name="Pangilinan J."/>
            <person name="Andreopoulos W."/>
            <person name="Hayes R.D."/>
            <person name="Ng V."/>
            <person name="Grigoriev I.V."/>
            <person name="Jackson S.A."/>
            <person name="Sutton T.D.S."/>
            <person name="Dobson A.D.W."/>
            <person name="Rama T."/>
        </authorList>
    </citation>
    <scope>NUCLEOTIDE SEQUENCE</scope>
    <source>
        <strain evidence="2">TRa018bII</strain>
    </source>
</reference>
<gene>
    <name evidence="2" type="ORF">BJ875DRAFT_547603</name>
</gene>
<evidence type="ECO:0000313" key="2">
    <source>
        <dbReference type="EMBL" id="KAG9228624.1"/>
    </source>
</evidence>
<evidence type="ECO:0000259" key="1">
    <source>
        <dbReference type="Pfam" id="PF14420"/>
    </source>
</evidence>
<dbReference type="AlphaFoldDB" id="A0A9P7Y7J7"/>
<keyword evidence="3" id="KW-1185">Reference proteome</keyword>
<sequence>MASQGIPLFFHDIPFNKRWEHLKPTIRRLYIDEDKQPKQAAQVMKDHFRFDALDHQYKYHLKKWGITKKIPSKKKDSVIAAIRKRTRDPNLTMIIKYNGEEVDKKKIRRHINAVEKKNKNKEDTLQLNGNVFIHWNLPYRAFKSSSATERSPFSPFGSTPSDISIGSPHSKIFTTAINASSPTMLAIRDKTLNERARLFVTGAHEELMKGMKRREKKKSLGSLSVIIPTANLERYKDRMISSMANTPMLSAGTPRYPTTPSAVTTGYQNVSSPLRLCRWTIHAAIHSQYDRQYHP</sequence>
<dbReference type="OrthoDB" id="539213at2759"/>
<feature type="domain" description="Clr5" evidence="1">
    <location>
        <begin position="17"/>
        <end position="68"/>
    </location>
</feature>